<organism evidence="3 4">
    <name type="scientific">Lichtheimia corymbifera JMRC:FSU:9682</name>
    <dbReference type="NCBI Taxonomy" id="1263082"/>
    <lineage>
        <taxon>Eukaryota</taxon>
        <taxon>Fungi</taxon>
        <taxon>Fungi incertae sedis</taxon>
        <taxon>Mucoromycota</taxon>
        <taxon>Mucoromycotina</taxon>
        <taxon>Mucoromycetes</taxon>
        <taxon>Mucorales</taxon>
        <taxon>Lichtheimiaceae</taxon>
        <taxon>Lichtheimia</taxon>
    </lineage>
</organism>
<dbReference type="OrthoDB" id="5576875at2759"/>
<evidence type="ECO:0000259" key="2">
    <source>
        <dbReference type="Pfam" id="PF13259"/>
    </source>
</evidence>
<dbReference type="AlphaFoldDB" id="A0A068RSU1"/>
<reference evidence="3" key="1">
    <citation type="submission" date="2013-08" db="EMBL/GenBank/DDBJ databases">
        <title>Gene expansion shapes genome architecture in the human pathogen Lichtheimia corymbifera: an evolutionary genomics analysis in the ancient terrestrial Mucorales (Mucoromycotina).</title>
        <authorList>
            <person name="Schwartze V.U."/>
            <person name="Winter S."/>
            <person name="Shelest E."/>
            <person name="Marcet-Houben M."/>
            <person name="Horn F."/>
            <person name="Wehner S."/>
            <person name="Hoffmann K."/>
            <person name="Riege K."/>
            <person name="Sammeth M."/>
            <person name="Nowrousian M."/>
            <person name="Valiante V."/>
            <person name="Linde J."/>
            <person name="Jacobsen I.D."/>
            <person name="Marz M."/>
            <person name="Brakhage A.A."/>
            <person name="Gabaldon T."/>
            <person name="Bocker S."/>
            <person name="Voigt K."/>
        </authorList>
    </citation>
    <scope>NUCLEOTIDE SEQUENCE [LARGE SCALE GENOMIC DNA]</scope>
    <source>
        <strain evidence="3">FSU 9682</strain>
    </source>
</reference>
<gene>
    <name evidence="3" type="ORF">LCOR_04139.1</name>
</gene>
<comment type="caution">
    <text evidence="3">The sequence shown here is derived from an EMBL/GenBank/DDBJ whole genome shotgun (WGS) entry which is preliminary data.</text>
</comment>
<dbReference type="STRING" id="1263082.A0A068RSU1"/>
<proteinExistence type="predicted"/>
<dbReference type="Pfam" id="PF13259">
    <property type="entry name" value="clamp_Gag1-like"/>
    <property type="match status" value="1"/>
</dbReference>
<sequence>MVAMTTTMMLYGSLTEIGYIYILGPLDLHGAPPLLTRTCLCVCSKAFTPAMSKDGEQAWHLRRQQWTQASNETLEAKKQQAQELNDWYNDHLSTEKRLEMFHKTFVVKRVQTNKPVPLRFAVKMLIHGWKEDGTWPKGMEAPPASDEEGEKDKLL</sequence>
<feature type="domain" description="Gag1-like clamp" evidence="2">
    <location>
        <begin position="54"/>
        <end position="136"/>
    </location>
</feature>
<dbReference type="EMBL" id="CBTN010000014">
    <property type="protein sequence ID" value="CDH52692.1"/>
    <property type="molecule type" value="Genomic_DNA"/>
</dbReference>
<dbReference type="InterPro" id="IPR025124">
    <property type="entry name" value="Gag1-like_clamp"/>
</dbReference>
<dbReference type="Proteomes" id="UP000027586">
    <property type="component" value="Unassembled WGS sequence"/>
</dbReference>
<accession>A0A068RSU1</accession>
<name>A0A068RSU1_9FUNG</name>
<keyword evidence="4" id="KW-1185">Reference proteome</keyword>
<evidence type="ECO:0000256" key="1">
    <source>
        <dbReference type="SAM" id="MobiDB-lite"/>
    </source>
</evidence>
<feature type="region of interest" description="Disordered" evidence="1">
    <location>
        <begin position="133"/>
        <end position="155"/>
    </location>
</feature>
<protein>
    <recommendedName>
        <fullName evidence="2">Gag1-like clamp domain-containing protein</fullName>
    </recommendedName>
</protein>
<evidence type="ECO:0000313" key="3">
    <source>
        <dbReference type="EMBL" id="CDH52692.1"/>
    </source>
</evidence>
<evidence type="ECO:0000313" key="4">
    <source>
        <dbReference type="Proteomes" id="UP000027586"/>
    </source>
</evidence>
<dbReference type="VEuPathDB" id="FungiDB:LCOR_04139.1"/>